<evidence type="ECO:0000313" key="2">
    <source>
        <dbReference type="EMBL" id="CAB3740473.1"/>
    </source>
</evidence>
<feature type="transmembrane region" description="Helical" evidence="1">
    <location>
        <begin position="16"/>
        <end position="35"/>
    </location>
</feature>
<keyword evidence="1" id="KW-0812">Transmembrane</keyword>
<dbReference type="EMBL" id="CADIJZ010000043">
    <property type="protein sequence ID" value="CAB3740473.1"/>
    <property type="molecule type" value="Genomic_DNA"/>
</dbReference>
<proteinExistence type="predicted"/>
<evidence type="ECO:0000313" key="3">
    <source>
        <dbReference type="Proteomes" id="UP000494205"/>
    </source>
</evidence>
<accession>A0A6J5CL37</accession>
<keyword evidence="1" id="KW-1133">Transmembrane helix</keyword>
<name>A0A6J5CL37_9BURK</name>
<gene>
    <name evidence="2" type="ORF">LMG27174_06653</name>
</gene>
<dbReference type="Proteomes" id="UP000494205">
    <property type="component" value="Unassembled WGS sequence"/>
</dbReference>
<keyword evidence="1" id="KW-0472">Membrane</keyword>
<evidence type="ECO:0000256" key="1">
    <source>
        <dbReference type="SAM" id="Phobius"/>
    </source>
</evidence>
<sequence>MDLLHVLTNADWTRAARFWLLVAVGVAALESSYHLRGAVLSWLHKYSDHA</sequence>
<protein>
    <submittedName>
        <fullName evidence="2">Uncharacterized protein</fullName>
    </submittedName>
</protein>
<dbReference type="AlphaFoldDB" id="A0A6J5CL37"/>
<organism evidence="2 3">
    <name type="scientific">Paraburkholderia rhynchosiae</name>
    <dbReference type="NCBI Taxonomy" id="487049"/>
    <lineage>
        <taxon>Bacteria</taxon>
        <taxon>Pseudomonadati</taxon>
        <taxon>Pseudomonadota</taxon>
        <taxon>Betaproteobacteria</taxon>
        <taxon>Burkholderiales</taxon>
        <taxon>Burkholderiaceae</taxon>
        <taxon>Paraburkholderia</taxon>
    </lineage>
</organism>
<reference evidence="2 3" key="1">
    <citation type="submission" date="2020-04" db="EMBL/GenBank/DDBJ databases">
        <authorList>
            <person name="De Canck E."/>
        </authorList>
    </citation>
    <scope>NUCLEOTIDE SEQUENCE [LARGE SCALE GENOMIC DNA]</scope>
    <source>
        <strain evidence="2 3">LMG 27174</strain>
    </source>
</reference>